<dbReference type="InterPro" id="IPR002942">
    <property type="entry name" value="S4_RNA-bd"/>
</dbReference>
<name>A0A124FYW1_9BACT</name>
<evidence type="ECO:0000313" key="3">
    <source>
        <dbReference type="EMBL" id="KUK82405.1"/>
    </source>
</evidence>
<dbReference type="CDD" id="cd00165">
    <property type="entry name" value="S4"/>
    <property type="match status" value="1"/>
</dbReference>
<keyword evidence="3" id="KW-0346">Stress response</keyword>
<feature type="domain" description="RNA-binding S4" evidence="2">
    <location>
        <begin position="9"/>
        <end position="74"/>
    </location>
</feature>
<dbReference type="SUPFAM" id="SSF55174">
    <property type="entry name" value="Alpha-L RNA-binding motif"/>
    <property type="match status" value="1"/>
</dbReference>
<protein>
    <submittedName>
        <fullName evidence="3">Ribosome-associated heat shock protein implicated in recycling of 50S subunit</fullName>
    </submittedName>
</protein>
<reference evidence="4" key="1">
    <citation type="journal article" date="2015" name="MBio">
        <title>Genome-Resolved Metagenomic Analysis Reveals Roles for Candidate Phyla and Other Microbial Community Members in Biogeochemical Transformations in Oil Reservoirs.</title>
        <authorList>
            <person name="Hu P."/>
            <person name="Tom L."/>
            <person name="Singh A."/>
            <person name="Thomas B.C."/>
            <person name="Baker B.J."/>
            <person name="Piceno Y.M."/>
            <person name="Andersen G.L."/>
            <person name="Banfield J.F."/>
        </authorList>
    </citation>
    <scope>NUCLEOTIDE SEQUENCE [LARGE SCALE GENOMIC DNA]</scope>
</reference>
<dbReference type="InterPro" id="IPR036986">
    <property type="entry name" value="S4_RNA-bd_sf"/>
</dbReference>
<dbReference type="Gene3D" id="3.10.290.10">
    <property type="entry name" value="RNA-binding S4 domain"/>
    <property type="match status" value="1"/>
</dbReference>
<dbReference type="EMBL" id="LGGP01000001">
    <property type="protein sequence ID" value="KUK82405.1"/>
    <property type="molecule type" value="Genomic_DNA"/>
</dbReference>
<evidence type="ECO:0000259" key="2">
    <source>
        <dbReference type="SMART" id="SM00363"/>
    </source>
</evidence>
<comment type="caution">
    <text evidence="3">The sequence shown here is derived from an EMBL/GenBank/DDBJ whole genome shotgun (WGS) entry which is preliminary data.</text>
</comment>
<organism evidence="3 4">
    <name type="scientific">Mesotoga prima</name>
    <dbReference type="NCBI Taxonomy" id="1184387"/>
    <lineage>
        <taxon>Bacteria</taxon>
        <taxon>Thermotogati</taxon>
        <taxon>Thermotogota</taxon>
        <taxon>Thermotogae</taxon>
        <taxon>Kosmotogales</taxon>
        <taxon>Kosmotogaceae</taxon>
        <taxon>Mesotoga</taxon>
    </lineage>
</organism>
<dbReference type="AlphaFoldDB" id="A0A124FYW1"/>
<evidence type="ECO:0000313" key="4">
    <source>
        <dbReference type="Proteomes" id="UP000054092"/>
    </source>
</evidence>
<evidence type="ECO:0000256" key="1">
    <source>
        <dbReference type="PROSITE-ProRule" id="PRU00182"/>
    </source>
</evidence>
<keyword evidence="1" id="KW-0694">RNA-binding</keyword>
<dbReference type="Pfam" id="PF01479">
    <property type="entry name" value="S4"/>
    <property type="match status" value="1"/>
</dbReference>
<dbReference type="SMART" id="SM00363">
    <property type="entry name" value="S4"/>
    <property type="match status" value="1"/>
</dbReference>
<proteinExistence type="predicted"/>
<sequence>MYTYRRFDLRLDKFLKVNGIIKRRVIAKEAIDKGYVERNNVPAKPSSELKPGDVVSVSFSNRTLVVRVTEEFLSEVIRETRE</sequence>
<dbReference type="PROSITE" id="PS50889">
    <property type="entry name" value="S4"/>
    <property type="match status" value="1"/>
</dbReference>
<dbReference type="GO" id="GO:0003723">
    <property type="term" value="F:RNA binding"/>
    <property type="evidence" value="ECO:0007669"/>
    <property type="project" value="UniProtKB-KW"/>
</dbReference>
<gene>
    <name evidence="3" type="ORF">XD94_0018</name>
</gene>
<dbReference type="Proteomes" id="UP000054092">
    <property type="component" value="Unassembled WGS sequence"/>
</dbReference>
<dbReference type="PATRIC" id="fig|1184387.3.peg.1042"/>
<accession>A0A124FYW1</accession>